<dbReference type="PROSITE" id="PS51462">
    <property type="entry name" value="NUDIX"/>
    <property type="match status" value="1"/>
</dbReference>
<name>A0A380HPG3_STASA</name>
<dbReference type="Pfam" id="PF00583">
    <property type="entry name" value="Acetyltransf_1"/>
    <property type="match status" value="1"/>
</dbReference>
<sequence>MIKCVCLVIEEQEKLLLVQSRNREKYYFPGGKIDIGETYKQALQRELNEELQLDIPESSLIYMHTVVGEAYPQKNMKTELNCFYTTADIDWSTLVPSQEITDLQWIDKKDEHKIAPAVITWIEERQHFENIEREIPFVELVPYTEKLISDVKHIALDISDRQFTKTPVENIKLAVDDSERHPTLIYNHKQQCVGFFTLHEGQGVAPYTTNKAAIFFRSFSIDKNQRGKGYAKKVMDALPAYLSKQFSDIDEIYLTVNNDNIVAQALYKQANYENAGTSTLEGRSVYILRRTIK</sequence>
<dbReference type="GO" id="GO:0016787">
    <property type="term" value="F:hydrolase activity"/>
    <property type="evidence" value="ECO:0007669"/>
    <property type="project" value="UniProtKB-KW"/>
</dbReference>
<evidence type="ECO:0000313" key="6">
    <source>
        <dbReference type="Proteomes" id="UP000254707"/>
    </source>
</evidence>
<dbReference type="Proteomes" id="UP000254707">
    <property type="component" value="Unassembled WGS sequence"/>
</dbReference>
<dbReference type="CDD" id="cd04690">
    <property type="entry name" value="NUDIX_Hydrolase"/>
    <property type="match status" value="1"/>
</dbReference>
<dbReference type="InterPro" id="IPR016181">
    <property type="entry name" value="Acyl_CoA_acyltransferase"/>
</dbReference>
<proteinExistence type="predicted"/>
<reference evidence="5 6" key="1">
    <citation type="submission" date="2018-06" db="EMBL/GenBank/DDBJ databases">
        <authorList>
            <consortium name="Pathogen Informatics"/>
            <person name="Doyle S."/>
        </authorList>
    </citation>
    <scope>NUCLEOTIDE SEQUENCE [LARGE SCALE GENOMIC DNA]</scope>
    <source>
        <strain evidence="5 6">NCTC7688</strain>
    </source>
</reference>
<dbReference type="InterPro" id="IPR000182">
    <property type="entry name" value="GNAT_dom"/>
</dbReference>
<dbReference type="Gene3D" id="3.40.630.30">
    <property type="match status" value="1"/>
</dbReference>
<protein>
    <submittedName>
        <fullName evidence="5">MutT domain containing protein</fullName>
    </submittedName>
</protein>
<dbReference type="InterPro" id="IPR015797">
    <property type="entry name" value="NUDIX_hydrolase-like_dom_sf"/>
</dbReference>
<organism evidence="5 6">
    <name type="scientific">Staphylococcus saprophyticus</name>
    <dbReference type="NCBI Taxonomy" id="29385"/>
    <lineage>
        <taxon>Bacteria</taxon>
        <taxon>Bacillati</taxon>
        <taxon>Bacillota</taxon>
        <taxon>Bacilli</taxon>
        <taxon>Bacillales</taxon>
        <taxon>Staphylococcaceae</taxon>
        <taxon>Staphylococcus</taxon>
    </lineage>
</organism>
<evidence type="ECO:0000256" key="1">
    <source>
        <dbReference type="ARBA" id="ARBA00001946"/>
    </source>
</evidence>
<dbReference type="Pfam" id="PF00293">
    <property type="entry name" value="NUDIX"/>
    <property type="match status" value="1"/>
</dbReference>
<keyword evidence="2" id="KW-0378">Hydrolase</keyword>
<dbReference type="InterPro" id="IPR000086">
    <property type="entry name" value="NUDIX_hydrolase_dom"/>
</dbReference>
<evidence type="ECO:0000259" key="4">
    <source>
        <dbReference type="PROSITE" id="PS51462"/>
    </source>
</evidence>
<dbReference type="SUPFAM" id="SSF55729">
    <property type="entry name" value="Acyl-CoA N-acyltransferases (Nat)"/>
    <property type="match status" value="1"/>
</dbReference>
<dbReference type="GO" id="GO:0016747">
    <property type="term" value="F:acyltransferase activity, transferring groups other than amino-acyl groups"/>
    <property type="evidence" value="ECO:0007669"/>
    <property type="project" value="InterPro"/>
</dbReference>
<dbReference type="PANTHER" id="PTHR43046">
    <property type="entry name" value="GDP-MANNOSE MANNOSYL HYDROLASE"/>
    <property type="match status" value="1"/>
</dbReference>
<evidence type="ECO:0000256" key="2">
    <source>
        <dbReference type="ARBA" id="ARBA00022801"/>
    </source>
</evidence>
<evidence type="ECO:0000313" key="5">
    <source>
        <dbReference type="EMBL" id="SUM84637.1"/>
    </source>
</evidence>
<dbReference type="Gene3D" id="3.90.79.10">
    <property type="entry name" value="Nucleoside Triphosphate Pyrophosphohydrolase"/>
    <property type="match status" value="1"/>
</dbReference>
<gene>
    <name evidence="5" type="ORF">NCTC7688_02608</name>
</gene>
<dbReference type="AlphaFoldDB" id="A0A380HPG3"/>
<dbReference type="PANTHER" id="PTHR43046:SF14">
    <property type="entry name" value="MUTT_NUDIX FAMILY PROTEIN"/>
    <property type="match status" value="1"/>
</dbReference>
<feature type="domain" description="Nudix hydrolase" evidence="4">
    <location>
        <begin position="1"/>
        <end position="128"/>
    </location>
</feature>
<feature type="domain" description="N-acetyltransferase" evidence="3">
    <location>
        <begin position="138"/>
        <end position="293"/>
    </location>
</feature>
<dbReference type="EMBL" id="UHED01000001">
    <property type="protein sequence ID" value="SUM84637.1"/>
    <property type="molecule type" value="Genomic_DNA"/>
</dbReference>
<dbReference type="PROSITE" id="PS51186">
    <property type="entry name" value="GNAT"/>
    <property type="match status" value="1"/>
</dbReference>
<evidence type="ECO:0000259" key="3">
    <source>
        <dbReference type="PROSITE" id="PS51186"/>
    </source>
</evidence>
<accession>A0A380HPG3</accession>
<comment type="cofactor">
    <cofactor evidence="1">
        <name>Mg(2+)</name>
        <dbReference type="ChEBI" id="CHEBI:18420"/>
    </cofactor>
</comment>
<dbReference type="RefSeq" id="WP_115340752.1">
    <property type="nucleotide sequence ID" value="NZ_CAXOKG010000009.1"/>
</dbReference>
<dbReference type="SUPFAM" id="SSF55811">
    <property type="entry name" value="Nudix"/>
    <property type="match status" value="1"/>
</dbReference>